<dbReference type="EMBL" id="GBRH01212809">
    <property type="protein sequence ID" value="JAD85086.1"/>
    <property type="molecule type" value="Transcribed_RNA"/>
</dbReference>
<reference evidence="2" key="2">
    <citation type="journal article" date="2015" name="Data Brief">
        <title>Shoot transcriptome of the giant reed, Arundo donax.</title>
        <authorList>
            <person name="Barrero R.A."/>
            <person name="Guerrero F.D."/>
            <person name="Moolhuijzen P."/>
            <person name="Goolsby J.A."/>
            <person name="Tidwell J."/>
            <person name="Bellgard S.E."/>
            <person name="Bellgard M.I."/>
        </authorList>
    </citation>
    <scope>NUCLEOTIDE SEQUENCE</scope>
    <source>
        <tissue evidence="2">Shoot tissue taken approximately 20 cm above the soil surface</tissue>
    </source>
</reference>
<organism evidence="2">
    <name type="scientific">Arundo donax</name>
    <name type="common">Giant reed</name>
    <name type="synonym">Donax arundinaceus</name>
    <dbReference type="NCBI Taxonomy" id="35708"/>
    <lineage>
        <taxon>Eukaryota</taxon>
        <taxon>Viridiplantae</taxon>
        <taxon>Streptophyta</taxon>
        <taxon>Embryophyta</taxon>
        <taxon>Tracheophyta</taxon>
        <taxon>Spermatophyta</taxon>
        <taxon>Magnoliopsida</taxon>
        <taxon>Liliopsida</taxon>
        <taxon>Poales</taxon>
        <taxon>Poaceae</taxon>
        <taxon>PACMAD clade</taxon>
        <taxon>Arundinoideae</taxon>
        <taxon>Arundineae</taxon>
        <taxon>Arundo</taxon>
    </lineage>
</organism>
<evidence type="ECO:0000256" key="1">
    <source>
        <dbReference type="SAM" id="MobiDB-lite"/>
    </source>
</evidence>
<protein>
    <submittedName>
        <fullName evidence="2">Uncharacterized protein</fullName>
    </submittedName>
</protein>
<dbReference type="AlphaFoldDB" id="A0A0A9DBC4"/>
<accession>A0A0A9DBC4</accession>
<proteinExistence type="predicted"/>
<feature type="region of interest" description="Disordered" evidence="1">
    <location>
        <begin position="29"/>
        <end position="59"/>
    </location>
</feature>
<name>A0A0A9DBC4_ARUDO</name>
<sequence>MAQYKSIDPIQIPNPNARLLGLVLTHMGSEVSESGENPPAKQGIKPKRRADLNGAKLSA</sequence>
<reference evidence="2" key="1">
    <citation type="submission" date="2014-09" db="EMBL/GenBank/DDBJ databases">
        <authorList>
            <person name="Magalhaes I.L.F."/>
            <person name="Oliveira U."/>
            <person name="Santos F.R."/>
            <person name="Vidigal T.H.D.A."/>
            <person name="Brescovit A.D."/>
            <person name="Santos A.J."/>
        </authorList>
    </citation>
    <scope>NUCLEOTIDE SEQUENCE</scope>
    <source>
        <tissue evidence="2">Shoot tissue taken approximately 20 cm above the soil surface</tissue>
    </source>
</reference>
<evidence type="ECO:0000313" key="2">
    <source>
        <dbReference type="EMBL" id="JAD85086.1"/>
    </source>
</evidence>